<dbReference type="Proteomes" id="UP000036471">
    <property type="component" value="Unassembled WGS sequence"/>
</dbReference>
<dbReference type="RefSeq" id="WP_048428808.1">
    <property type="nucleotide sequence ID" value="NZ_AP024145.1"/>
</dbReference>
<proteinExistence type="predicted"/>
<gene>
    <name evidence="1" type="ORF">QR79_06760</name>
</gene>
<dbReference type="EMBL" id="JTHG01000050">
    <property type="protein sequence ID" value="KMO25564.1"/>
    <property type="molecule type" value="Genomic_DNA"/>
</dbReference>
<protein>
    <submittedName>
        <fullName evidence="1">Uncharacterized protein</fullName>
    </submittedName>
</protein>
<organism evidence="1 2">
    <name type="scientific">Methylobacterium indicum</name>
    <dbReference type="NCBI Taxonomy" id="1775910"/>
    <lineage>
        <taxon>Bacteria</taxon>
        <taxon>Pseudomonadati</taxon>
        <taxon>Pseudomonadota</taxon>
        <taxon>Alphaproteobacteria</taxon>
        <taxon>Hyphomicrobiales</taxon>
        <taxon>Methylobacteriaceae</taxon>
        <taxon>Methylobacterium</taxon>
    </lineage>
</organism>
<keyword evidence="2" id="KW-1185">Reference proteome</keyword>
<comment type="caution">
    <text evidence="1">The sequence shown here is derived from an EMBL/GenBank/DDBJ whole genome shotgun (WGS) entry which is preliminary data.</text>
</comment>
<reference evidence="1 2" key="1">
    <citation type="submission" date="2014-11" db="EMBL/GenBank/DDBJ databases">
        <title>Comparative genomics of Methylobacterium species.</title>
        <authorList>
            <person name="Chaudhry V."/>
            <person name="Patil P.B."/>
        </authorList>
    </citation>
    <scope>NUCLEOTIDE SEQUENCE [LARGE SCALE GENOMIC DNA]</scope>
    <source>
        <strain evidence="1 2">SE3.6</strain>
    </source>
</reference>
<accession>A0ABR5HG33</accession>
<evidence type="ECO:0000313" key="1">
    <source>
        <dbReference type="EMBL" id="KMO25564.1"/>
    </source>
</evidence>
<sequence>MSKRSSSPIPAWLRRRGYSPRAMQAIAAAVRRSARNRDADATEHGCLIIPFPKRPMPSALRPATGEAGLLQVGA</sequence>
<evidence type="ECO:0000313" key="2">
    <source>
        <dbReference type="Proteomes" id="UP000036471"/>
    </source>
</evidence>
<name>A0ABR5HG33_9HYPH</name>